<name>A0ABU6K7A7_9RHOO</name>
<accession>A0ABU6K7A7</accession>
<evidence type="ECO:0000313" key="2">
    <source>
        <dbReference type="Proteomes" id="UP001331561"/>
    </source>
</evidence>
<comment type="caution">
    <text evidence="1">The sequence shown here is derived from an EMBL/GenBank/DDBJ whole genome shotgun (WGS) entry which is preliminary data.</text>
</comment>
<dbReference type="Gene3D" id="3.40.50.300">
    <property type="entry name" value="P-loop containing nucleotide triphosphate hydrolases"/>
    <property type="match status" value="1"/>
</dbReference>
<organism evidence="1 2">
    <name type="scientific">Uliginosibacterium silvisoli</name>
    <dbReference type="NCBI Taxonomy" id="3114758"/>
    <lineage>
        <taxon>Bacteria</taxon>
        <taxon>Pseudomonadati</taxon>
        <taxon>Pseudomonadota</taxon>
        <taxon>Betaproteobacteria</taxon>
        <taxon>Rhodocyclales</taxon>
        <taxon>Zoogloeaceae</taxon>
        <taxon>Uliginosibacterium</taxon>
    </lineage>
</organism>
<keyword evidence="2" id="KW-1185">Reference proteome</keyword>
<dbReference type="EMBL" id="JAYXHS010000004">
    <property type="protein sequence ID" value="MEC5387683.1"/>
    <property type="molecule type" value="Genomic_DNA"/>
</dbReference>
<dbReference type="Proteomes" id="UP001331561">
    <property type="component" value="Unassembled WGS sequence"/>
</dbReference>
<protein>
    <submittedName>
        <fullName evidence="1">Uncharacterized protein</fullName>
    </submittedName>
</protein>
<dbReference type="RefSeq" id="WP_327600657.1">
    <property type="nucleotide sequence ID" value="NZ_JAYXHS010000004.1"/>
</dbReference>
<sequence>MTDSLHRDQAAGLRAMLNQVPPEVLAVVPCGAASMRWMARQALQRAALGQRVLAFDEWQISGNFSDCVGVSPRFDLQQAVEGLVSLDDCMAAGATTGGDAGSDACGLHVLSVAKLARSINEDRILQQRTADCLLRLQAVSDEWLLLARPCDLTGLSSFARAAPRLLLVIEPQERAITQAYAALKRLVRGADTLAVGVCVVSADEAATRLLISRFTQLAESQLGIEVQAVSSLGEALCLAGSHGKELGGHAGHSFAEKLLGRARSATTTAIMGFSRGPAMAW</sequence>
<reference evidence="1 2" key="1">
    <citation type="submission" date="2024-01" db="EMBL/GenBank/DDBJ databases">
        <title>Uliginosibacterium soil sp. nov.</title>
        <authorList>
            <person name="Lv Y."/>
        </authorList>
    </citation>
    <scope>NUCLEOTIDE SEQUENCE [LARGE SCALE GENOMIC DNA]</scope>
    <source>
        <strain evidence="1 2">H3</strain>
    </source>
</reference>
<dbReference type="InterPro" id="IPR027417">
    <property type="entry name" value="P-loop_NTPase"/>
</dbReference>
<evidence type="ECO:0000313" key="1">
    <source>
        <dbReference type="EMBL" id="MEC5387683.1"/>
    </source>
</evidence>
<gene>
    <name evidence="1" type="ORF">VVD49_18260</name>
</gene>
<proteinExistence type="predicted"/>